<dbReference type="Pfam" id="PF00069">
    <property type="entry name" value="Pkinase"/>
    <property type="match status" value="1"/>
</dbReference>
<dbReference type="PROSITE" id="PS00108">
    <property type="entry name" value="PROTEIN_KINASE_ST"/>
    <property type="match status" value="1"/>
</dbReference>
<dbReference type="PANTHER" id="PTHR47987">
    <property type="entry name" value="OS08G0249100 PROTEIN"/>
    <property type="match status" value="1"/>
</dbReference>
<dbReference type="STRING" id="15368.A0A2K2CTJ2"/>
<dbReference type="PROSITE" id="PS50011">
    <property type="entry name" value="PROTEIN_KINASE_DOM"/>
    <property type="match status" value="1"/>
</dbReference>
<evidence type="ECO:0000256" key="1">
    <source>
        <dbReference type="SAM" id="MobiDB-lite"/>
    </source>
</evidence>
<evidence type="ECO:0000313" key="5">
    <source>
        <dbReference type="Proteomes" id="UP000008810"/>
    </source>
</evidence>
<feature type="region of interest" description="Disordered" evidence="1">
    <location>
        <begin position="301"/>
        <end position="332"/>
    </location>
</feature>
<dbReference type="OrthoDB" id="654677at2759"/>
<keyword evidence="5" id="KW-1185">Reference proteome</keyword>
<dbReference type="InterPro" id="IPR046958">
    <property type="entry name" value="RBK1/2/STUNTED"/>
</dbReference>
<dbReference type="FunFam" id="3.30.200.20:FF:000268">
    <property type="entry name" value="probable receptor-like serine/threonine-protein kinase At5g57670"/>
    <property type="match status" value="1"/>
</dbReference>
<dbReference type="PANTHER" id="PTHR47987:SF5">
    <property type="entry name" value="PROTEIN KINASE DOMAIN-CONTAINING PROTEIN"/>
    <property type="match status" value="1"/>
</dbReference>
<feature type="region of interest" description="Disordered" evidence="1">
    <location>
        <begin position="222"/>
        <end position="256"/>
    </location>
</feature>
<evidence type="ECO:0000313" key="3">
    <source>
        <dbReference type="EMBL" id="PNT65352.1"/>
    </source>
</evidence>
<dbReference type="InterPro" id="IPR014729">
    <property type="entry name" value="Rossmann-like_a/b/a_fold"/>
</dbReference>
<dbReference type="RefSeq" id="XP_003577000.1">
    <property type="nucleotide sequence ID" value="XM_003576952.3"/>
</dbReference>
<dbReference type="Gramene" id="PNT65352">
    <property type="protein sequence ID" value="PNT65352"/>
    <property type="gene ID" value="BRADI_4g41080v3"/>
</dbReference>
<accession>A0A2K2CTJ2</accession>
<sequence length="753" mass="80833">MKHLMSPRTTPTRRAALQLGVPAKSGWGQQGRTLVVAVRRDAAGRELLAWALAEAAAPGDRVVALHVTASDGSPDTAGAAESLASVLGAYDGFCSHKQIGLELRVCHGSSVKKALVNEAVSHGASQLILGVTRHSRHLGVSATAVAKHCAKRVPRSCSVLAVSDGAVVYHGNAMQDETDITHCCTMSSPRKDYSLVAETPRRIYRKMLDAAAAKLGDKAQDDSAIGQCRPSLRRSTSTSASAPVSPKVAAAPPTPARCRRRELPEVAAGWPLLKKDIMAGSPECSEMSVVEWAMRLPSRCSRLSPASSSGRSSDLLRRRDSAELSPAMEEPEEEIPEELALIREKYKSVYTLFSYSDLAKITSDFSPDCVVGKGGASRVYSGRCEDGKELAVKVLNSSSPEVVKEFAAEMDVVSAVDHRNAMALAGFCVDHGKLMLVYDYMRRGSLEDILHGKAGGSELGWPERFKVAAGVARALDYLHGGCGGDGGGNRRRVIHRDVKSSNILVSEDCEPKLCDFGLALWAENAAAQITGDDMAGTFGYLAPEYFMHGKVSDKIDVYAFGVVLLELVSGRKPVSSGGPKGQESLVMWANSIVQGGKLTELVDPNLPTDGSGEVERMALAGALCIRREPQRRPSIANVLKLIDGDSDAIKWARSQLGVSDTDSEKDYNAVDIDDDEEDYSVVTLPEKNDIQSYIKLALLDVTGEDDDDAMSISSDFIAANMSLEEYMKGRWSRSSSLTEDGDTIHGGNSRIFV</sequence>
<dbReference type="Pfam" id="PF00582">
    <property type="entry name" value="Usp"/>
    <property type="match status" value="1"/>
</dbReference>
<dbReference type="EMBL" id="CM000883">
    <property type="protein sequence ID" value="PNT65352.1"/>
    <property type="molecule type" value="Genomic_DNA"/>
</dbReference>
<dbReference type="AlphaFoldDB" id="A0A2K2CTJ2"/>
<dbReference type="EnsemblPlants" id="PNT65352">
    <property type="protein sequence ID" value="PNT65352"/>
    <property type="gene ID" value="BRADI_4g41080v3"/>
</dbReference>
<dbReference type="SMART" id="SM00220">
    <property type="entry name" value="S_TKc"/>
    <property type="match status" value="1"/>
</dbReference>
<dbReference type="FunFam" id="1.10.510.10:FF:000284">
    <property type="entry name" value="Putative receptor-like serine/threonine-protein kinase"/>
    <property type="match status" value="1"/>
</dbReference>
<gene>
    <name evidence="4" type="primary">LOC100842170</name>
    <name evidence="3" type="ORF">BRADI_4g41080v3</name>
</gene>
<dbReference type="Gene3D" id="3.30.200.20">
    <property type="entry name" value="Phosphorylase Kinase, domain 1"/>
    <property type="match status" value="1"/>
</dbReference>
<evidence type="ECO:0000313" key="4">
    <source>
        <dbReference type="EnsemblPlants" id="PNT65352"/>
    </source>
</evidence>
<reference evidence="3 4" key="1">
    <citation type="journal article" date="2010" name="Nature">
        <title>Genome sequencing and analysis of the model grass Brachypodium distachyon.</title>
        <authorList>
            <consortium name="International Brachypodium Initiative"/>
        </authorList>
    </citation>
    <scope>NUCLEOTIDE SEQUENCE [LARGE SCALE GENOMIC DNA]</scope>
    <source>
        <strain evidence="3">Bd21</strain>
        <strain evidence="4">cv. Bd21</strain>
    </source>
</reference>
<dbReference type="GO" id="GO:0004672">
    <property type="term" value="F:protein kinase activity"/>
    <property type="evidence" value="ECO:0000318"/>
    <property type="project" value="GO_Central"/>
</dbReference>
<dbReference type="CDD" id="cd00293">
    <property type="entry name" value="USP-like"/>
    <property type="match status" value="1"/>
</dbReference>
<feature type="compositionally biased region" description="Low complexity" evidence="1">
    <location>
        <begin position="301"/>
        <end position="313"/>
    </location>
</feature>
<dbReference type="Gene3D" id="3.40.50.620">
    <property type="entry name" value="HUPs"/>
    <property type="match status" value="1"/>
</dbReference>
<dbReference type="Proteomes" id="UP000008810">
    <property type="component" value="Chromosome 4"/>
</dbReference>
<feature type="domain" description="Protein kinase" evidence="2">
    <location>
        <begin position="365"/>
        <end position="649"/>
    </location>
</feature>
<dbReference type="GeneID" id="100842170"/>
<evidence type="ECO:0000259" key="2">
    <source>
        <dbReference type="PROSITE" id="PS50011"/>
    </source>
</evidence>
<dbReference type="SUPFAM" id="SSF52402">
    <property type="entry name" value="Adenine nucleotide alpha hydrolases-like"/>
    <property type="match status" value="1"/>
</dbReference>
<dbReference type="InterPro" id="IPR011009">
    <property type="entry name" value="Kinase-like_dom_sf"/>
</dbReference>
<dbReference type="GO" id="GO:0005524">
    <property type="term" value="F:ATP binding"/>
    <property type="evidence" value="ECO:0007669"/>
    <property type="project" value="InterPro"/>
</dbReference>
<proteinExistence type="predicted"/>
<dbReference type="InterPro" id="IPR008271">
    <property type="entry name" value="Ser/Thr_kinase_AS"/>
</dbReference>
<dbReference type="InterPro" id="IPR000719">
    <property type="entry name" value="Prot_kinase_dom"/>
</dbReference>
<dbReference type="ExpressionAtlas" id="A0A2K2CTJ2">
    <property type="expression patterns" value="baseline"/>
</dbReference>
<organism evidence="3">
    <name type="scientific">Brachypodium distachyon</name>
    <name type="common">Purple false brome</name>
    <name type="synonym">Trachynia distachya</name>
    <dbReference type="NCBI Taxonomy" id="15368"/>
    <lineage>
        <taxon>Eukaryota</taxon>
        <taxon>Viridiplantae</taxon>
        <taxon>Streptophyta</taxon>
        <taxon>Embryophyta</taxon>
        <taxon>Tracheophyta</taxon>
        <taxon>Spermatophyta</taxon>
        <taxon>Magnoliopsida</taxon>
        <taxon>Liliopsida</taxon>
        <taxon>Poales</taxon>
        <taxon>Poaceae</taxon>
        <taxon>BOP clade</taxon>
        <taxon>Pooideae</taxon>
        <taxon>Stipodae</taxon>
        <taxon>Brachypodieae</taxon>
        <taxon>Brachypodium</taxon>
    </lineage>
</organism>
<dbReference type="InterPro" id="IPR006016">
    <property type="entry name" value="UspA"/>
</dbReference>
<dbReference type="Gene3D" id="1.10.510.10">
    <property type="entry name" value="Transferase(Phosphotransferase) domain 1"/>
    <property type="match status" value="1"/>
</dbReference>
<protein>
    <recommendedName>
        <fullName evidence="2">Protein kinase domain-containing protein</fullName>
    </recommendedName>
</protein>
<reference evidence="3" key="2">
    <citation type="submission" date="2017-06" db="EMBL/GenBank/DDBJ databases">
        <title>WGS assembly of Brachypodium distachyon.</title>
        <authorList>
            <consortium name="The International Brachypodium Initiative"/>
            <person name="Lucas S."/>
            <person name="Harmon-Smith M."/>
            <person name="Lail K."/>
            <person name="Tice H."/>
            <person name="Grimwood J."/>
            <person name="Bruce D."/>
            <person name="Barry K."/>
            <person name="Shu S."/>
            <person name="Lindquist E."/>
            <person name="Wang M."/>
            <person name="Pitluck S."/>
            <person name="Vogel J.P."/>
            <person name="Garvin D.F."/>
            <person name="Mockler T.C."/>
            <person name="Schmutz J."/>
            <person name="Rokhsar D."/>
            <person name="Bevan M.W."/>
        </authorList>
    </citation>
    <scope>NUCLEOTIDE SEQUENCE</scope>
    <source>
        <strain evidence="3">Bd21</strain>
    </source>
</reference>
<dbReference type="SUPFAM" id="SSF56112">
    <property type="entry name" value="Protein kinase-like (PK-like)"/>
    <property type="match status" value="1"/>
</dbReference>
<feature type="compositionally biased region" description="Low complexity" evidence="1">
    <location>
        <begin position="229"/>
        <end position="251"/>
    </location>
</feature>
<dbReference type="KEGG" id="bdi:100842170"/>
<reference evidence="4" key="3">
    <citation type="submission" date="2018-08" db="UniProtKB">
        <authorList>
            <consortium name="EnsemblPlants"/>
        </authorList>
    </citation>
    <scope>IDENTIFICATION</scope>
    <source>
        <strain evidence="4">cv. Bd21</strain>
    </source>
</reference>
<name>A0A2K2CTJ2_BRADI</name>